<keyword evidence="12" id="KW-0449">Lipoprotein</keyword>
<dbReference type="CDD" id="cd15388">
    <property type="entry name" value="7tmA_V2R"/>
    <property type="match status" value="1"/>
</dbReference>
<dbReference type="PANTHER" id="PTHR24241">
    <property type="entry name" value="NEUROPEPTIDE RECEPTOR-RELATED G-PROTEIN COUPLED RECEPTOR"/>
    <property type="match status" value="1"/>
</dbReference>
<evidence type="ECO:0000256" key="11">
    <source>
        <dbReference type="ARBA" id="ARBA00023224"/>
    </source>
</evidence>
<dbReference type="EMBL" id="AFYH01101235">
    <property type="status" value="NOT_ANNOTATED_CDS"/>
    <property type="molecule type" value="Genomic_DNA"/>
</dbReference>
<feature type="transmembrane region" description="Helical" evidence="18">
    <location>
        <begin position="267"/>
        <end position="287"/>
    </location>
</feature>
<comment type="function">
    <text evidence="16">Receptor for arginine vasopressin. The activity of this receptor is mediated by G proteins which activate adenylate cyclase. Involved in renal water reabsorption.</text>
</comment>
<dbReference type="GO" id="GO:0005886">
    <property type="term" value="C:plasma membrane"/>
    <property type="evidence" value="ECO:0007669"/>
    <property type="project" value="UniProtKB-SubCell"/>
</dbReference>
<feature type="transmembrane region" description="Helical" evidence="18">
    <location>
        <begin position="198"/>
        <end position="222"/>
    </location>
</feature>
<evidence type="ECO:0000256" key="2">
    <source>
        <dbReference type="ARBA" id="ARBA00014011"/>
    </source>
</evidence>
<dbReference type="Proteomes" id="UP000008672">
    <property type="component" value="Unassembled WGS sequence"/>
</dbReference>
<dbReference type="InterPro" id="IPR001817">
    <property type="entry name" value="Vasoprsn_rcpt"/>
</dbReference>
<dbReference type="PANTHER" id="PTHR24241:SF20">
    <property type="entry name" value="VASOPRESSIN V2 RECEPTOR"/>
    <property type="match status" value="1"/>
</dbReference>
<comment type="subcellular location">
    <subcellularLocation>
        <location evidence="1 18">Cell membrane</location>
        <topology evidence="1 18">Multi-pass membrane protein</topology>
    </subcellularLocation>
</comment>
<feature type="transmembrane region" description="Helical" evidence="18">
    <location>
        <begin position="39"/>
        <end position="61"/>
    </location>
</feature>
<keyword evidence="5 18" id="KW-1133">Transmembrane helix</keyword>
<dbReference type="EMBL" id="AFYH01101236">
    <property type="status" value="NOT_ANNOTATED_CDS"/>
    <property type="molecule type" value="Genomic_DNA"/>
</dbReference>
<dbReference type="EMBL" id="AFYH01101241">
    <property type="status" value="NOT_ANNOTATED_CDS"/>
    <property type="molecule type" value="Genomic_DNA"/>
</dbReference>
<dbReference type="PROSITE" id="PS00237">
    <property type="entry name" value="G_PROTEIN_RECEP_F1_1"/>
    <property type="match status" value="1"/>
</dbReference>
<dbReference type="EMBL" id="AFYH01101239">
    <property type="status" value="NOT_ANNOTATED_CDS"/>
    <property type="molecule type" value="Genomic_DNA"/>
</dbReference>
<dbReference type="InterPro" id="IPR017452">
    <property type="entry name" value="GPCR_Rhodpsn_7TM"/>
</dbReference>
<dbReference type="GeneTree" id="ENSGT01050000244882"/>
<keyword evidence="11 18" id="KW-0807">Transducer</keyword>
<dbReference type="HOGENOM" id="CLU_009579_15_3_1"/>
<feature type="transmembrane region" description="Helical" evidence="18">
    <location>
        <begin position="151"/>
        <end position="173"/>
    </location>
</feature>
<dbReference type="PRINTS" id="PR00898">
    <property type="entry name" value="VASOPRSNV2R"/>
</dbReference>
<proteinExistence type="inferred from homology"/>
<evidence type="ECO:0000256" key="12">
    <source>
        <dbReference type="ARBA" id="ARBA00023288"/>
    </source>
</evidence>
<dbReference type="PRINTS" id="PR00896">
    <property type="entry name" value="VASOPRESSINR"/>
</dbReference>
<keyword evidence="8" id="KW-0564">Palmitate</keyword>
<sequence length="365" mass="40946">MANESWNTTMASPCGQRVEQSSYNSSTVDRNNELAKVEIAILVIIFACATLSNSVVLVTLFRHRKQNALMHIFMVNLCIADLMVAFFQVLPQLMWDITDRFHGPDFLCKAVKYLQVVGMFASSYMIMAMTFDRHQAICQPMGSFHKGGSRWNIPVAVAWVSALLLSLPQVFIFSKVKLKDNIFECWACFVEPWGVKAYVTWITLMVFIGPMVFITICQVRIFKEIYNNIYLKSERVVAEAKKLHQGSKKGNDTSSVSSAMSKTIKMTFVIVLVYTACCAPFFIVQLWSVWDPKAPKEGVTFVLLMLLASLNSCTNPWIYTAFSNSVSRELQLLLCCQGQNVREAAHPEESSCSTAISSLPKGAPC</sequence>
<evidence type="ECO:0000313" key="20">
    <source>
        <dbReference type="Ensembl" id="ENSLACP00000016913.1"/>
    </source>
</evidence>
<dbReference type="Bgee" id="ENSLACG00000014898">
    <property type="expression patterns" value="Expressed in chordate pharynx and 1 other cell type or tissue"/>
</dbReference>
<accession>H3B4U2</accession>
<dbReference type="GO" id="GO:0001992">
    <property type="term" value="P:regulation of systemic arterial blood pressure by vasopressin"/>
    <property type="evidence" value="ECO:0007669"/>
    <property type="project" value="TreeGrafter"/>
</dbReference>
<dbReference type="SUPFAM" id="SSF81321">
    <property type="entry name" value="Family A G protein-coupled receptor-like"/>
    <property type="match status" value="1"/>
</dbReference>
<keyword evidence="9 18" id="KW-0675">Receptor</keyword>
<reference evidence="21" key="1">
    <citation type="submission" date="2011-08" db="EMBL/GenBank/DDBJ databases">
        <title>The draft genome of Latimeria chalumnae.</title>
        <authorList>
            <person name="Di Palma F."/>
            <person name="Alfoldi J."/>
            <person name="Johnson J."/>
            <person name="Berlin A."/>
            <person name="Gnerre S."/>
            <person name="Jaffe D."/>
            <person name="MacCallum I."/>
            <person name="Young S."/>
            <person name="Walker B.J."/>
            <person name="Lander E."/>
            <person name="Lindblad-Toh K."/>
        </authorList>
    </citation>
    <scope>NUCLEOTIDE SEQUENCE [LARGE SCALE GENOMIC DNA]</scope>
    <source>
        <strain evidence="21">Wild caught</strain>
    </source>
</reference>
<keyword evidence="21" id="KW-1185">Reference proteome</keyword>
<dbReference type="AlphaFoldDB" id="H3B4U2"/>
<evidence type="ECO:0000313" key="21">
    <source>
        <dbReference type="Proteomes" id="UP000008672"/>
    </source>
</evidence>
<keyword evidence="10 18" id="KW-0325">Glycoprotein</keyword>
<keyword evidence="7 18" id="KW-0472">Membrane</keyword>
<dbReference type="STRING" id="7897.ENSLACP00000016912"/>
<keyword evidence="6 18" id="KW-0297">G-protein coupled receptor</keyword>
<reference evidence="20" key="2">
    <citation type="submission" date="2025-05" db="UniProtKB">
        <authorList>
            <consortium name="Ensembl"/>
        </authorList>
    </citation>
    <scope>IDENTIFICATION</scope>
</reference>
<dbReference type="Ensembl" id="ENSLACT00000017031.1">
    <property type="protein sequence ID" value="ENSLACP00000016912.1"/>
    <property type="gene ID" value="ENSLACG00000014898.1"/>
</dbReference>
<keyword evidence="3" id="KW-1003">Cell membrane</keyword>
<dbReference type="EMBL" id="AFYH01101240">
    <property type="status" value="NOT_ANNOTATED_CDS"/>
    <property type="molecule type" value="Genomic_DNA"/>
</dbReference>
<evidence type="ECO:0000256" key="4">
    <source>
        <dbReference type="ARBA" id="ARBA00022692"/>
    </source>
</evidence>
<evidence type="ECO:0000256" key="8">
    <source>
        <dbReference type="ARBA" id="ARBA00023139"/>
    </source>
</evidence>
<dbReference type="GO" id="GO:0005000">
    <property type="term" value="F:vasopressin receptor activity"/>
    <property type="evidence" value="ECO:0007669"/>
    <property type="project" value="InterPro"/>
</dbReference>
<dbReference type="EMBL" id="AFYH01101233">
    <property type="status" value="NOT_ANNOTATED_CDS"/>
    <property type="molecule type" value="Genomic_DNA"/>
</dbReference>
<dbReference type="Ensembl" id="ENSLACT00000017032.1">
    <property type="protein sequence ID" value="ENSLACP00000016913.1"/>
    <property type="gene ID" value="ENSLACG00000014898.1"/>
</dbReference>
<evidence type="ECO:0000256" key="9">
    <source>
        <dbReference type="ARBA" id="ARBA00023170"/>
    </source>
</evidence>
<evidence type="ECO:0000256" key="17">
    <source>
        <dbReference type="ARBA" id="ARBA00046856"/>
    </source>
</evidence>
<dbReference type="OrthoDB" id="5987909at2759"/>
<evidence type="ECO:0000256" key="13">
    <source>
        <dbReference type="ARBA" id="ARBA00029706"/>
    </source>
</evidence>
<dbReference type="EMBL" id="AFYH01101237">
    <property type="status" value="NOT_ANNOTATED_CDS"/>
    <property type="molecule type" value="Genomic_DNA"/>
</dbReference>
<dbReference type="PROSITE" id="PS50262">
    <property type="entry name" value="G_PROTEIN_RECEP_F1_2"/>
    <property type="match status" value="1"/>
</dbReference>
<feature type="transmembrane region" description="Helical" evidence="18">
    <location>
        <begin position="110"/>
        <end position="131"/>
    </location>
</feature>
<dbReference type="InterPro" id="IPR000161">
    <property type="entry name" value="Vprsn_rcpt_V2"/>
</dbReference>
<name>H3B4U2_LATCH</name>
<dbReference type="GO" id="GO:0045907">
    <property type="term" value="P:positive regulation of vasoconstriction"/>
    <property type="evidence" value="ECO:0007669"/>
    <property type="project" value="TreeGrafter"/>
</dbReference>
<dbReference type="Pfam" id="PF00001">
    <property type="entry name" value="7tm_1"/>
    <property type="match status" value="1"/>
</dbReference>
<dbReference type="EMBL" id="AFYH01101242">
    <property type="status" value="NOT_ANNOTATED_CDS"/>
    <property type="molecule type" value="Genomic_DNA"/>
</dbReference>
<dbReference type="eggNOG" id="KOG3656">
    <property type="taxonomic scope" value="Eukaryota"/>
</dbReference>
<keyword evidence="4 18" id="KW-0812">Transmembrane</keyword>
<gene>
    <name evidence="20" type="primary">AVPR2</name>
</gene>
<evidence type="ECO:0000256" key="16">
    <source>
        <dbReference type="ARBA" id="ARBA00045632"/>
    </source>
</evidence>
<evidence type="ECO:0000256" key="15">
    <source>
        <dbReference type="ARBA" id="ARBA00032198"/>
    </source>
</evidence>
<organism evidence="20 21">
    <name type="scientific">Latimeria chalumnae</name>
    <name type="common">Coelacanth</name>
    <dbReference type="NCBI Taxonomy" id="7897"/>
    <lineage>
        <taxon>Eukaryota</taxon>
        <taxon>Metazoa</taxon>
        <taxon>Chordata</taxon>
        <taxon>Craniata</taxon>
        <taxon>Vertebrata</taxon>
        <taxon>Euteleostomi</taxon>
        <taxon>Coelacanthiformes</taxon>
        <taxon>Coelacanthidae</taxon>
        <taxon>Latimeria</taxon>
    </lineage>
</organism>
<evidence type="ECO:0000256" key="5">
    <source>
        <dbReference type="ARBA" id="ARBA00022989"/>
    </source>
</evidence>
<evidence type="ECO:0000256" key="10">
    <source>
        <dbReference type="ARBA" id="ARBA00023180"/>
    </source>
</evidence>
<comment type="subunit">
    <text evidence="17">Interacts with ARRDC4. Identified in a complex containing at least ARRDC4, V2R and HGS. Interacts with TMEM147.</text>
</comment>
<evidence type="ECO:0000256" key="3">
    <source>
        <dbReference type="ARBA" id="ARBA00022475"/>
    </source>
</evidence>
<dbReference type="GO" id="GO:0042277">
    <property type="term" value="F:peptide binding"/>
    <property type="evidence" value="ECO:0007669"/>
    <property type="project" value="TreeGrafter"/>
</dbReference>
<dbReference type="EMBL" id="AFYH01101234">
    <property type="status" value="NOT_ANNOTATED_CDS"/>
    <property type="molecule type" value="Genomic_DNA"/>
</dbReference>
<evidence type="ECO:0000256" key="1">
    <source>
        <dbReference type="ARBA" id="ARBA00004651"/>
    </source>
</evidence>
<evidence type="ECO:0000256" key="18">
    <source>
        <dbReference type="RuleBase" id="RU046427"/>
    </source>
</evidence>
<protein>
    <recommendedName>
        <fullName evidence="2">Vasopressin V2 receptor</fullName>
    </recommendedName>
    <alternativeName>
        <fullName evidence="13">AVPR V2</fullName>
    </alternativeName>
    <alternativeName>
        <fullName evidence="15">Antidiuretic hormone receptor</fullName>
    </alternativeName>
    <alternativeName>
        <fullName evidence="14">Renal-type arginine vasopressin receptor</fullName>
    </alternativeName>
</protein>
<dbReference type="PRINTS" id="PR00237">
    <property type="entry name" value="GPCRRHODOPSN"/>
</dbReference>
<dbReference type="GO" id="GO:0032870">
    <property type="term" value="P:cellular response to hormone stimulus"/>
    <property type="evidence" value="ECO:0007669"/>
    <property type="project" value="TreeGrafter"/>
</dbReference>
<feature type="domain" description="G-protein coupled receptors family 1 profile" evidence="19">
    <location>
        <begin position="52"/>
        <end position="319"/>
    </location>
</feature>
<dbReference type="Gene3D" id="1.20.1070.10">
    <property type="entry name" value="Rhodopsin 7-helix transmembrane proteins"/>
    <property type="match status" value="1"/>
</dbReference>
<feature type="transmembrane region" description="Helical" evidence="18">
    <location>
        <begin position="68"/>
        <end position="90"/>
    </location>
</feature>
<evidence type="ECO:0000256" key="7">
    <source>
        <dbReference type="ARBA" id="ARBA00023136"/>
    </source>
</evidence>
<evidence type="ECO:0000259" key="19">
    <source>
        <dbReference type="PROSITE" id="PS50262"/>
    </source>
</evidence>
<dbReference type="EMBL" id="AFYH01101238">
    <property type="status" value="NOT_ANNOTATED_CDS"/>
    <property type="molecule type" value="Genomic_DNA"/>
</dbReference>
<evidence type="ECO:0000256" key="14">
    <source>
        <dbReference type="ARBA" id="ARBA00031479"/>
    </source>
</evidence>
<evidence type="ECO:0000256" key="6">
    <source>
        <dbReference type="ARBA" id="ARBA00023040"/>
    </source>
</evidence>
<comment type="similarity">
    <text evidence="18">Belongs to the G-protein coupled receptor 1 family. Vasopressin/oxytocin receptor subfamily.</text>
</comment>
<dbReference type="InterPro" id="IPR000276">
    <property type="entry name" value="GPCR_Rhodpsn"/>
</dbReference>
<feature type="transmembrane region" description="Helical" evidence="18">
    <location>
        <begin position="299"/>
        <end position="322"/>
    </location>
</feature>
<dbReference type="FunFam" id="1.20.1070.10:FF:000190">
    <property type="entry name" value="Vasopressin V2 receptor"/>
    <property type="match status" value="1"/>
</dbReference>
<dbReference type="OMA" id="AFCQVRI"/>
<dbReference type="GeneID" id="102353216"/>